<sequence>MNNDVHIGKLVSIFYKRIHRRIGREVRQYGLTSIQSRILGFVYNESAIRDIFQKDIEEEFDIRRSSVTSVLQLMEKKGYIKRISVSEDARLKKIILTQNGIEIQSKIYDSILKFEKSLEVELNSEEKEILVSLINRLSDKIAD</sequence>
<name>U4QZ17_9FIRM</name>
<dbReference type="PRINTS" id="PR00598">
    <property type="entry name" value="HTHMARR"/>
</dbReference>
<dbReference type="InterPro" id="IPR036390">
    <property type="entry name" value="WH_DNA-bd_sf"/>
</dbReference>
<dbReference type="InterPro" id="IPR036388">
    <property type="entry name" value="WH-like_DNA-bd_sf"/>
</dbReference>
<dbReference type="OrthoDB" id="384891at2"/>
<dbReference type="AlphaFoldDB" id="U4QZ17"/>
<dbReference type="SMART" id="SM00347">
    <property type="entry name" value="HTH_MARR"/>
    <property type="match status" value="1"/>
</dbReference>
<organism evidence="5 6">
    <name type="scientific">Ruminiclostridium papyrosolvens C7</name>
    <dbReference type="NCBI Taxonomy" id="1330534"/>
    <lineage>
        <taxon>Bacteria</taxon>
        <taxon>Bacillati</taxon>
        <taxon>Bacillota</taxon>
        <taxon>Clostridia</taxon>
        <taxon>Eubacteriales</taxon>
        <taxon>Oscillospiraceae</taxon>
        <taxon>Ruminiclostridium</taxon>
    </lineage>
</organism>
<evidence type="ECO:0000313" key="6">
    <source>
        <dbReference type="Proteomes" id="UP000016860"/>
    </source>
</evidence>
<comment type="caution">
    <text evidence="5">The sequence shown here is derived from an EMBL/GenBank/DDBJ whole genome shotgun (WGS) entry which is preliminary data.</text>
</comment>
<feature type="domain" description="HTH marR-type" evidence="4">
    <location>
        <begin position="4"/>
        <end position="139"/>
    </location>
</feature>
<dbReference type="PATRIC" id="fig|1330534.3.peg.3354"/>
<evidence type="ECO:0000256" key="3">
    <source>
        <dbReference type="ARBA" id="ARBA00023163"/>
    </source>
</evidence>
<accession>U4QZ17</accession>
<dbReference type="SUPFAM" id="SSF46785">
    <property type="entry name" value="Winged helix' DNA-binding domain"/>
    <property type="match status" value="1"/>
</dbReference>
<evidence type="ECO:0000256" key="2">
    <source>
        <dbReference type="ARBA" id="ARBA00023125"/>
    </source>
</evidence>
<dbReference type="PANTHER" id="PTHR42756:SF1">
    <property type="entry name" value="TRANSCRIPTIONAL REPRESSOR OF EMRAB OPERON"/>
    <property type="match status" value="1"/>
</dbReference>
<dbReference type="Pfam" id="PF12802">
    <property type="entry name" value="MarR_2"/>
    <property type="match status" value="1"/>
</dbReference>
<evidence type="ECO:0000313" key="5">
    <source>
        <dbReference type="EMBL" id="EPR09240.1"/>
    </source>
</evidence>
<dbReference type="GO" id="GO:0003700">
    <property type="term" value="F:DNA-binding transcription factor activity"/>
    <property type="evidence" value="ECO:0007669"/>
    <property type="project" value="InterPro"/>
</dbReference>
<keyword evidence="2" id="KW-0238">DNA-binding</keyword>
<dbReference type="PANTHER" id="PTHR42756">
    <property type="entry name" value="TRANSCRIPTIONAL REGULATOR, MARR"/>
    <property type="match status" value="1"/>
</dbReference>
<evidence type="ECO:0000256" key="1">
    <source>
        <dbReference type="ARBA" id="ARBA00023015"/>
    </source>
</evidence>
<dbReference type="PROSITE" id="PS50995">
    <property type="entry name" value="HTH_MARR_2"/>
    <property type="match status" value="1"/>
</dbReference>
<dbReference type="STRING" id="1330534.L323_16910"/>
<protein>
    <submittedName>
        <fullName evidence="5">MarR family transcriptional regulator</fullName>
    </submittedName>
</protein>
<gene>
    <name evidence="5" type="ORF">L323_16910</name>
</gene>
<dbReference type="EMBL" id="ATAY01000088">
    <property type="protein sequence ID" value="EPR09240.1"/>
    <property type="molecule type" value="Genomic_DNA"/>
</dbReference>
<dbReference type="Proteomes" id="UP000016860">
    <property type="component" value="Unassembled WGS sequence"/>
</dbReference>
<reference evidence="5 6" key="1">
    <citation type="journal article" date="2013" name="Genome Announc.">
        <title>Draft Genome Sequence of the Cellulolytic Bacterium Clostridium papyrosolvens C7 (ATCC 700395).</title>
        <authorList>
            <person name="Zepeda V."/>
            <person name="Dassa B."/>
            <person name="Borovok I."/>
            <person name="Lamed R."/>
            <person name="Bayer E.A."/>
            <person name="Cate J.H."/>
        </authorList>
    </citation>
    <scope>NUCLEOTIDE SEQUENCE [LARGE SCALE GENOMIC DNA]</scope>
    <source>
        <strain evidence="5 6">C7</strain>
    </source>
</reference>
<dbReference type="GO" id="GO:0003677">
    <property type="term" value="F:DNA binding"/>
    <property type="evidence" value="ECO:0007669"/>
    <property type="project" value="UniProtKB-KW"/>
</dbReference>
<evidence type="ECO:0000259" key="4">
    <source>
        <dbReference type="PROSITE" id="PS50995"/>
    </source>
</evidence>
<dbReference type="InterPro" id="IPR000835">
    <property type="entry name" value="HTH_MarR-typ"/>
</dbReference>
<dbReference type="RefSeq" id="WP_020816782.1">
    <property type="nucleotide sequence ID" value="NZ_ATAY01000088.1"/>
</dbReference>
<keyword evidence="1" id="KW-0805">Transcription regulation</keyword>
<proteinExistence type="predicted"/>
<keyword evidence="3" id="KW-0804">Transcription</keyword>
<dbReference type="Gene3D" id="1.10.10.10">
    <property type="entry name" value="Winged helix-like DNA-binding domain superfamily/Winged helix DNA-binding domain"/>
    <property type="match status" value="1"/>
</dbReference>